<accession>A0A9D3ZXE0</accession>
<gene>
    <name evidence="1" type="ORF">J1N35_025680</name>
</gene>
<dbReference type="OrthoDB" id="994464at2759"/>
<evidence type="ECO:0000313" key="1">
    <source>
        <dbReference type="EMBL" id="KAH1073352.1"/>
    </source>
</evidence>
<reference evidence="1 2" key="1">
    <citation type="journal article" date="2021" name="Plant Biotechnol. J.">
        <title>Multi-omics assisted identification of the key and species-specific regulatory components of drought-tolerant mechanisms in Gossypium stocksii.</title>
        <authorList>
            <person name="Yu D."/>
            <person name="Ke L."/>
            <person name="Zhang D."/>
            <person name="Wu Y."/>
            <person name="Sun Y."/>
            <person name="Mei J."/>
            <person name="Sun J."/>
            <person name="Sun Y."/>
        </authorList>
    </citation>
    <scope>NUCLEOTIDE SEQUENCE [LARGE SCALE GENOMIC DNA]</scope>
    <source>
        <strain evidence="2">cv. E1</strain>
        <tissue evidence="1">Leaf</tissue>
    </source>
</reference>
<dbReference type="EMBL" id="JAIQCV010000008">
    <property type="protein sequence ID" value="KAH1073352.1"/>
    <property type="molecule type" value="Genomic_DNA"/>
</dbReference>
<protein>
    <submittedName>
        <fullName evidence="1">Uncharacterized protein</fullName>
    </submittedName>
</protein>
<keyword evidence="2" id="KW-1185">Reference proteome</keyword>
<dbReference type="AlphaFoldDB" id="A0A9D3ZXE0"/>
<sequence>MEESGGDDQERRDEISLLLEKFIQLSVKGSIVAPNTKPTLICRIWTEKLYNLESFKAQMKSSCLPEYDKKDLLHAIGVTFGRVIRSEISVDSCRLRINLDVQKSLRREGKKRLKQEGIEVSEGGLLEAIIENSEQLDNLNILRSAAAKRQADRTQ</sequence>
<proteinExistence type="predicted"/>
<dbReference type="Proteomes" id="UP000828251">
    <property type="component" value="Unassembled WGS sequence"/>
</dbReference>
<organism evidence="1 2">
    <name type="scientific">Gossypium stocksii</name>
    <dbReference type="NCBI Taxonomy" id="47602"/>
    <lineage>
        <taxon>Eukaryota</taxon>
        <taxon>Viridiplantae</taxon>
        <taxon>Streptophyta</taxon>
        <taxon>Embryophyta</taxon>
        <taxon>Tracheophyta</taxon>
        <taxon>Spermatophyta</taxon>
        <taxon>Magnoliopsida</taxon>
        <taxon>eudicotyledons</taxon>
        <taxon>Gunneridae</taxon>
        <taxon>Pentapetalae</taxon>
        <taxon>rosids</taxon>
        <taxon>malvids</taxon>
        <taxon>Malvales</taxon>
        <taxon>Malvaceae</taxon>
        <taxon>Malvoideae</taxon>
        <taxon>Gossypium</taxon>
    </lineage>
</organism>
<comment type="caution">
    <text evidence="1">The sequence shown here is derived from an EMBL/GenBank/DDBJ whole genome shotgun (WGS) entry which is preliminary data.</text>
</comment>
<evidence type="ECO:0000313" key="2">
    <source>
        <dbReference type="Proteomes" id="UP000828251"/>
    </source>
</evidence>
<name>A0A9D3ZXE0_9ROSI</name>